<evidence type="ECO:0000313" key="1">
    <source>
        <dbReference type="EMBL" id="APU15968.1"/>
    </source>
</evidence>
<protein>
    <submittedName>
        <fullName evidence="1">Uncharacterized protein</fullName>
    </submittedName>
</protein>
<accession>A0AAC9PTB8</accession>
<sequence>MLRRATARNSPHRTQHEVFNSPCSFPIRHLALQNQNSAKFQAIYNAADPMGSEFPSREEAQAWVDRGKELAARMSRECPRVASVDYQADGSIPQGTRVF</sequence>
<dbReference type="KEGG" id="acad:UA74_19715"/>
<proteinExistence type="predicted"/>
<keyword evidence="2" id="KW-1185">Reference proteome</keyword>
<organism evidence="1 2">
    <name type="scientific">Actinoalloteichus fjordicus</name>
    <dbReference type="NCBI Taxonomy" id="1612552"/>
    <lineage>
        <taxon>Bacteria</taxon>
        <taxon>Bacillati</taxon>
        <taxon>Actinomycetota</taxon>
        <taxon>Actinomycetes</taxon>
        <taxon>Pseudonocardiales</taxon>
        <taxon>Pseudonocardiaceae</taxon>
        <taxon>Actinoalloteichus</taxon>
    </lineage>
</organism>
<evidence type="ECO:0000313" key="2">
    <source>
        <dbReference type="Proteomes" id="UP000185511"/>
    </source>
</evidence>
<reference evidence="2" key="1">
    <citation type="submission" date="2016-06" db="EMBL/GenBank/DDBJ databases">
        <title>Complete genome sequence of Actinoalloteichus fjordicus DSM 46855 (=ADI127-17), type strain of the new species Actinoalloteichus fjordicus.</title>
        <authorList>
            <person name="Ruckert C."/>
            <person name="Nouioui I."/>
            <person name="Willmese J."/>
            <person name="van Wezel G."/>
            <person name="Klenk H.-P."/>
            <person name="Kalinowski J."/>
            <person name="Zotchev S.B."/>
        </authorList>
    </citation>
    <scope>NUCLEOTIDE SEQUENCE [LARGE SCALE GENOMIC DNA]</scope>
    <source>
        <strain evidence="2">ADI127-7</strain>
    </source>
</reference>
<dbReference type="Proteomes" id="UP000185511">
    <property type="component" value="Chromosome"/>
</dbReference>
<name>A0AAC9PTB8_9PSEU</name>
<dbReference type="AlphaFoldDB" id="A0AAC9PTB8"/>
<gene>
    <name evidence="1" type="ORF">UA74_19715</name>
</gene>
<dbReference type="EMBL" id="CP016076">
    <property type="protein sequence ID" value="APU15968.1"/>
    <property type="molecule type" value="Genomic_DNA"/>
</dbReference>